<dbReference type="Gramene" id="QL11p016914:mrna">
    <property type="protein sequence ID" value="QL11p016914:mrna"/>
    <property type="gene ID" value="QL11p016914"/>
</dbReference>
<organism evidence="2 3">
    <name type="scientific">Quercus lobata</name>
    <name type="common">Valley oak</name>
    <dbReference type="NCBI Taxonomy" id="97700"/>
    <lineage>
        <taxon>Eukaryota</taxon>
        <taxon>Viridiplantae</taxon>
        <taxon>Streptophyta</taxon>
        <taxon>Embryophyta</taxon>
        <taxon>Tracheophyta</taxon>
        <taxon>Spermatophyta</taxon>
        <taxon>Magnoliopsida</taxon>
        <taxon>eudicotyledons</taxon>
        <taxon>Gunneridae</taxon>
        <taxon>Pentapetalae</taxon>
        <taxon>rosids</taxon>
        <taxon>fabids</taxon>
        <taxon>Fagales</taxon>
        <taxon>Fagaceae</taxon>
        <taxon>Quercus</taxon>
    </lineage>
</organism>
<name>A0A7N2MUY6_QUELO</name>
<evidence type="ECO:0000313" key="2">
    <source>
        <dbReference type="EnsemblPlants" id="QL11p016914:mrna"/>
    </source>
</evidence>
<dbReference type="Pfam" id="PF13966">
    <property type="entry name" value="zf-RVT"/>
    <property type="match status" value="1"/>
</dbReference>
<accession>A0A7N2MUY6</accession>
<proteinExistence type="predicted"/>
<sequence length="394" mass="44870">MPMHDQNSLARELQVNLVQNSSKCLGINIKLRGTVGDLIDHNTHSWKVDLVRSIYPPSESSEILQIPIAKTDSVQDKLFWKYSNDGEYKVKSAYEILVSDCSTTQRQTQSQEGVWKMICGVKVPLKINTFVWKLMHDRLPTLLSLNNKGITTQSLCPFCNEEDESTTQLFMLCPFTRACWHGLALAIHSFDFNNTIIQQWLTSLLNRYKKREVDSMEYLQAIFTTPWTIWNHRNRVVHEGINPNPMDVILTALSLSCRYKESFNEQPNYNSSPGITKAEQQPAAVNMEGVRIFYGVVSSAARSTRGAMFEAMVEAGFRASNHGFQQILILGDSRRVVQAFRKKAPDWLDKTKLADLNFLTQTGLICNVFLVPHFIVKPVWSIAKMACRVPMNLC</sequence>
<keyword evidence="3" id="KW-1185">Reference proteome</keyword>
<reference evidence="2" key="2">
    <citation type="submission" date="2021-01" db="UniProtKB">
        <authorList>
            <consortium name="EnsemblPlants"/>
        </authorList>
    </citation>
    <scope>IDENTIFICATION</scope>
</reference>
<reference evidence="2 3" key="1">
    <citation type="journal article" date="2016" name="G3 (Bethesda)">
        <title>First Draft Assembly and Annotation of the Genome of a California Endemic Oak Quercus lobata Nee (Fagaceae).</title>
        <authorList>
            <person name="Sork V.L."/>
            <person name="Fitz-Gibbon S.T."/>
            <person name="Puiu D."/>
            <person name="Crepeau M."/>
            <person name="Gugger P.F."/>
            <person name="Sherman R."/>
            <person name="Stevens K."/>
            <person name="Langley C.H."/>
            <person name="Pellegrini M."/>
            <person name="Salzberg S.L."/>
        </authorList>
    </citation>
    <scope>NUCLEOTIDE SEQUENCE [LARGE SCALE GENOMIC DNA]</scope>
    <source>
        <strain evidence="2 3">cv. SW786</strain>
    </source>
</reference>
<dbReference type="AlphaFoldDB" id="A0A7N2MUY6"/>
<dbReference type="OMA" id="LIDHNTH"/>
<dbReference type="Proteomes" id="UP000594261">
    <property type="component" value="Chromosome 11"/>
</dbReference>
<feature type="domain" description="Reverse transcriptase zinc-binding" evidence="1">
    <location>
        <begin position="88"/>
        <end position="180"/>
    </location>
</feature>
<evidence type="ECO:0000313" key="3">
    <source>
        <dbReference type="Proteomes" id="UP000594261"/>
    </source>
</evidence>
<dbReference type="InParanoid" id="A0A7N2MUY6"/>
<evidence type="ECO:0000259" key="1">
    <source>
        <dbReference type="Pfam" id="PF13966"/>
    </source>
</evidence>
<dbReference type="EMBL" id="LRBV02000011">
    <property type="status" value="NOT_ANNOTATED_CDS"/>
    <property type="molecule type" value="Genomic_DNA"/>
</dbReference>
<dbReference type="EnsemblPlants" id="QL11p016914:mrna">
    <property type="protein sequence ID" value="QL11p016914:mrna"/>
    <property type="gene ID" value="QL11p016914"/>
</dbReference>
<dbReference type="InterPro" id="IPR026960">
    <property type="entry name" value="RVT-Znf"/>
</dbReference>
<protein>
    <recommendedName>
        <fullName evidence="1">Reverse transcriptase zinc-binding domain-containing protein</fullName>
    </recommendedName>
</protein>